<evidence type="ECO:0000313" key="3">
    <source>
        <dbReference type="Proteomes" id="UP000190367"/>
    </source>
</evidence>
<feature type="domain" description="MoxR-vWA-beta-propeller ternary system" evidence="1">
    <location>
        <begin position="3"/>
        <end position="202"/>
    </location>
</feature>
<accession>A0A1T4TKU9</accession>
<dbReference type="STRING" id="634771.SAMN04488128_105297"/>
<dbReference type="AlphaFoldDB" id="A0A1T4TKU9"/>
<reference evidence="3" key="1">
    <citation type="submission" date="2017-02" db="EMBL/GenBank/DDBJ databases">
        <authorList>
            <person name="Varghese N."/>
            <person name="Submissions S."/>
        </authorList>
    </citation>
    <scope>NUCLEOTIDE SEQUENCE [LARGE SCALE GENOMIC DNA]</scope>
    <source>
        <strain evidence="3">DSM 22224</strain>
    </source>
</reference>
<gene>
    <name evidence="2" type="ORF">SAMN04488128_105297</name>
</gene>
<name>A0A1T4TKU9_9BACT</name>
<dbReference type="InterPro" id="IPR045549">
    <property type="entry name" value="bpX4"/>
</dbReference>
<dbReference type="RefSeq" id="WP_078672100.1">
    <property type="nucleotide sequence ID" value="NZ_FUWZ01000005.1"/>
</dbReference>
<evidence type="ECO:0000313" key="2">
    <source>
        <dbReference type="EMBL" id="SKA40911.1"/>
    </source>
</evidence>
<evidence type="ECO:0000259" key="1">
    <source>
        <dbReference type="Pfam" id="PF19920"/>
    </source>
</evidence>
<dbReference type="Proteomes" id="UP000190367">
    <property type="component" value="Unassembled WGS sequence"/>
</dbReference>
<protein>
    <recommendedName>
        <fullName evidence="1">MoxR-vWA-beta-propeller ternary system domain-containing protein</fullName>
    </recommendedName>
</protein>
<keyword evidence="3" id="KW-1185">Reference proteome</keyword>
<organism evidence="2 3">
    <name type="scientific">Chitinophaga eiseniae</name>
    <dbReference type="NCBI Taxonomy" id="634771"/>
    <lineage>
        <taxon>Bacteria</taxon>
        <taxon>Pseudomonadati</taxon>
        <taxon>Bacteroidota</taxon>
        <taxon>Chitinophagia</taxon>
        <taxon>Chitinophagales</taxon>
        <taxon>Chitinophagaceae</taxon>
        <taxon>Chitinophaga</taxon>
    </lineage>
</organism>
<dbReference type="Pfam" id="PF19920">
    <property type="entry name" value="bpX4"/>
    <property type="match status" value="1"/>
</dbReference>
<dbReference type="EMBL" id="FUWZ01000005">
    <property type="protein sequence ID" value="SKA40911.1"/>
    <property type="molecule type" value="Genomic_DNA"/>
</dbReference>
<sequence>MNLSSFITTLVRDGQVTVDTAAHSFSKDDLTATRNVLLHYYQHDLTDMPGEAPAFDSDTALWAAGFIYRAAQLIRFRPCGNTGIEEWLPKHAVATGPEAVYSADLCLRYLPDLLSIAKNLAPADPLVQRLTDIAAQWPFSSTGMNIYPATPIAVITEHPSLLQAYTDRIIASKDTGRCNDPVVMTAVKTSLGSYAHLLWPGFHDSFRD</sequence>
<proteinExistence type="predicted"/>
<dbReference type="OrthoDB" id="886582at2"/>